<keyword evidence="2" id="KW-1185">Reference proteome</keyword>
<dbReference type="EMBL" id="LT629799">
    <property type="protein sequence ID" value="SDU91585.1"/>
    <property type="molecule type" value="Genomic_DNA"/>
</dbReference>
<evidence type="ECO:0008006" key="3">
    <source>
        <dbReference type="Google" id="ProtNLM"/>
    </source>
</evidence>
<organism evidence="1 2">
    <name type="scientific">Microlunatus sagamiharensis</name>
    <dbReference type="NCBI Taxonomy" id="546874"/>
    <lineage>
        <taxon>Bacteria</taxon>
        <taxon>Bacillati</taxon>
        <taxon>Actinomycetota</taxon>
        <taxon>Actinomycetes</taxon>
        <taxon>Propionibacteriales</taxon>
        <taxon>Propionibacteriaceae</taxon>
        <taxon>Microlunatus</taxon>
    </lineage>
</organism>
<dbReference type="OrthoDB" id="882224at2"/>
<dbReference type="Proteomes" id="UP000198825">
    <property type="component" value="Chromosome I"/>
</dbReference>
<dbReference type="Pfam" id="PF11528">
    <property type="entry name" value="DUF3224"/>
    <property type="match status" value="1"/>
</dbReference>
<protein>
    <recommendedName>
        <fullName evidence="3">DUF3224 domain-containing protein</fullName>
    </recommendedName>
</protein>
<dbReference type="STRING" id="546874.SAMN04488544_1915"/>
<dbReference type="InterPro" id="IPR023159">
    <property type="entry name" value="SO1590-like_sf"/>
</dbReference>
<accession>A0A1H2MEX3</accession>
<dbReference type="Gene3D" id="2.40.350.10">
    <property type="entry name" value="SO1590-like"/>
    <property type="match status" value="1"/>
</dbReference>
<proteinExistence type="predicted"/>
<dbReference type="InterPro" id="IPR021607">
    <property type="entry name" value="DUF3224"/>
</dbReference>
<sequence>MSTRSEGTFAVAGFVPVDVEAAVAVTTAMPVGLATMEKRYSGDVDGVSATLFSGGQAPDGTGTYVAVESFAGRLSGRGGSFVFVHAASTHGEDRYAEHFAIAEGSGTGELAGIAGGGGMSVDEDGTHRVWFDWSLRTA</sequence>
<evidence type="ECO:0000313" key="1">
    <source>
        <dbReference type="EMBL" id="SDU91585.1"/>
    </source>
</evidence>
<evidence type="ECO:0000313" key="2">
    <source>
        <dbReference type="Proteomes" id="UP000198825"/>
    </source>
</evidence>
<dbReference type="SUPFAM" id="SSF159238">
    <property type="entry name" value="SO1590-like"/>
    <property type="match status" value="1"/>
</dbReference>
<dbReference type="AlphaFoldDB" id="A0A1H2MEX3"/>
<reference evidence="2" key="1">
    <citation type="submission" date="2016-10" db="EMBL/GenBank/DDBJ databases">
        <authorList>
            <person name="Varghese N."/>
            <person name="Submissions S."/>
        </authorList>
    </citation>
    <scope>NUCLEOTIDE SEQUENCE [LARGE SCALE GENOMIC DNA]</scope>
    <source>
        <strain evidence="2">DSM 21743</strain>
    </source>
</reference>
<gene>
    <name evidence="1" type="ORF">SAMN04488544_1915</name>
</gene>
<dbReference type="RefSeq" id="WP_091074217.1">
    <property type="nucleotide sequence ID" value="NZ_LT629799.1"/>
</dbReference>
<name>A0A1H2MEX3_9ACTN</name>